<protein>
    <recommendedName>
        <fullName evidence="1">DUF7660 domain-containing protein</fullName>
    </recommendedName>
</protein>
<gene>
    <name evidence="2" type="ORF">K1I41_06005</name>
</gene>
<evidence type="ECO:0000313" key="2">
    <source>
        <dbReference type="EMBL" id="QYJ69441.1"/>
    </source>
</evidence>
<reference evidence="2 3" key="1">
    <citation type="submission" date="2021-07" db="EMBL/GenBank/DDBJ databases">
        <title>Flavobacterium WSW3-B6 sp.nov, isolated from seaweed.</title>
        <authorList>
            <person name="Muhammad N."/>
            <person name="Ho H."/>
            <person name="Lee Y.-J."/>
            <person name="Nguyen T."/>
            <person name="Ho J."/>
            <person name="Kim S.-G."/>
        </authorList>
    </citation>
    <scope>NUCLEOTIDE SEQUENCE [LARGE SCALE GENOMIC DNA]</scope>
    <source>
        <strain evidence="2 3">WSW3-B6</strain>
    </source>
</reference>
<sequence length="83" mass="9731">MDNIIRYVKSREDFIIFVKELQEDFKNHPEKWENNRLDLFLEAIAAYAEDIQGYYNNTGQKTNADIPSWQVLADILSGATVYE</sequence>
<dbReference type="Proteomes" id="UP000825381">
    <property type="component" value="Chromosome"/>
</dbReference>
<evidence type="ECO:0000259" key="1">
    <source>
        <dbReference type="Pfam" id="PF24693"/>
    </source>
</evidence>
<proteinExistence type="predicted"/>
<organism evidence="2 3">
    <name type="scientific">Flavobacterium litorale</name>
    <dbReference type="NCBI Taxonomy" id="2856519"/>
    <lineage>
        <taxon>Bacteria</taxon>
        <taxon>Pseudomonadati</taxon>
        <taxon>Bacteroidota</taxon>
        <taxon>Flavobacteriia</taxon>
        <taxon>Flavobacteriales</taxon>
        <taxon>Flavobacteriaceae</taxon>
        <taxon>Flavobacterium</taxon>
    </lineage>
</organism>
<keyword evidence="3" id="KW-1185">Reference proteome</keyword>
<name>A0ABX8VEJ5_9FLAO</name>
<dbReference type="InterPro" id="IPR056077">
    <property type="entry name" value="DUF7660"/>
</dbReference>
<dbReference type="RefSeq" id="WP_220641776.1">
    <property type="nucleotide sequence ID" value="NZ_CP080429.1"/>
</dbReference>
<dbReference type="Pfam" id="PF24693">
    <property type="entry name" value="DUF7660"/>
    <property type="match status" value="1"/>
</dbReference>
<accession>A0ABX8VEJ5</accession>
<feature type="domain" description="DUF7660" evidence="1">
    <location>
        <begin position="10"/>
        <end position="83"/>
    </location>
</feature>
<dbReference type="EMBL" id="CP080429">
    <property type="protein sequence ID" value="QYJ69441.1"/>
    <property type="molecule type" value="Genomic_DNA"/>
</dbReference>
<evidence type="ECO:0000313" key="3">
    <source>
        <dbReference type="Proteomes" id="UP000825381"/>
    </source>
</evidence>